<dbReference type="GO" id="GO:0005524">
    <property type="term" value="F:ATP binding"/>
    <property type="evidence" value="ECO:0007669"/>
    <property type="project" value="UniProtKB-KW"/>
</dbReference>
<keyword evidence="5" id="KW-0547">Nucleotide-binding</keyword>
<evidence type="ECO:0000256" key="4">
    <source>
        <dbReference type="ARBA" id="ARBA00022737"/>
    </source>
</evidence>
<dbReference type="InterPro" id="IPR003656">
    <property type="entry name" value="Znf_BED"/>
</dbReference>
<comment type="similarity">
    <text evidence="1">Belongs to the disease resistance NB-LRR family.</text>
</comment>
<evidence type="ECO:0000313" key="15">
    <source>
        <dbReference type="Proteomes" id="UP001341281"/>
    </source>
</evidence>
<dbReference type="GO" id="GO:0008270">
    <property type="term" value="F:zinc ion binding"/>
    <property type="evidence" value="ECO:0007669"/>
    <property type="project" value="UniProtKB-KW"/>
</dbReference>
<evidence type="ECO:0000256" key="1">
    <source>
        <dbReference type="ARBA" id="ARBA00008894"/>
    </source>
</evidence>
<keyword evidence="2" id="KW-0433">Leucine-rich repeat</keyword>
<proteinExistence type="inferred from homology"/>
<feature type="non-terminal residue" evidence="14">
    <location>
        <position position="1"/>
    </location>
</feature>
<feature type="coiled-coil region" evidence="11">
    <location>
        <begin position="269"/>
        <end position="296"/>
    </location>
</feature>
<feature type="region of interest" description="Disordered" evidence="12">
    <location>
        <begin position="141"/>
        <end position="160"/>
    </location>
</feature>
<evidence type="ECO:0000256" key="11">
    <source>
        <dbReference type="SAM" id="Coils"/>
    </source>
</evidence>
<dbReference type="InterPro" id="IPR027417">
    <property type="entry name" value="P-loop_NTPase"/>
</dbReference>
<evidence type="ECO:0000256" key="10">
    <source>
        <dbReference type="PROSITE-ProRule" id="PRU00027"/>
    </source>
</evidence>
<evidence type="ECO:0000256" key="12">
    <source>
        <dbReference type="SAM" id="MobiDB-lite"/>
    </source>
</evidence>
<dbReference type="GO" id="GO:0043531">
    <property type="term" value="F:ADP binding"/>
    <property type="evidence" value="ECO:0007669"/>
    <property type="project" value="InterPro"/>
</dbReference>
<dbReference type="SUPFAM" id="SSF52540">
    <property type="entry name" value="P-loop containing nucleoside triphosphate hydrolases"/>
    <property type="match status" value="1"/>
</dbReference>
<feature type="region of interest" description="Disordered" evidence="12">
    <location>
        <begin position="1"/>
        <end position="24"/>
    </location>
</feature>
<evidence type="ECO:0000256" key="6">
    <source>
        <dbReference type="ARBA" id="ARBA00022771"/>
    </source>
</evidence>
<dbReference type="PANTHER" id="PTHR36766">
    <property type="entry name" value="PLANT BROAD-SPECTRUM MILDEW RESISTANCE PROTEIN RPW8"/>
    <property type="match status" value="1"/>
</dbReference>
<dbReference type="InterPro" id="IPR041118">
    <property type="entry name" value="Rx_N"/>
</dbReference>
<dbReference type="Pfam" id="PF18052">
    <property type="entry name" value="Rx_N"/>
    <property type="match status" value="1"/>
</dbReference>
<dbReference type="GO" id="GO:0006952">
    <property type="term" value="P:defense response"/>
    <property type="evidence" value="ECO:0007669"/>
    <property type="project" value="UniProtKB-KW"/>
</dbReference>
<dbReference type="GO" id="GO:0003677">
    <property type="term" value="F:DNA binding"/>
    <property type="evidence" value="ECO:0007669"/>
    <property type="project" value="InterPro"/>
</dbReference>
<dbReference type="Gene3D" id="1.20.5.4130">
    <property type="match status" value="1"/>
</dbReference>
<sequence length="476" mass="53285">THSLSPLTLSHFPRPRDPAQAVSAAETMEMLDPCAEAAVLWLAQTILEALLAGKMEAWIRQIGLADDIEVLKSEIERVEAVVPDVKGRATGNRPLARSVGRLKELLYDADDMVDELDYYRLQHQVEGGTIAWANQSQDTEAADGAQLVDGSRDSSGIPNRKKRAKIWDEFDITEKDADGKPMKAECIYCHTSLRCETSKGTSVLHNHLKSDNCKRKREAIRQTPNPSSVADGAQNGATAETHDSDSRKRMRIDEVSEHNAAANAHPWDKKDFCNRIQQMSRQLQKAVSEVEKLYRSGSVASLNPCQSTAADPCQRTSCLVQCKMYERVAEKNSILQMITEGTSDGVLILPIVGIAGIGKTALAQLVYNDPIVKSQFEHRIWIWVSNNFVVVRLTIEMLDFVSQEKHEGISSLAKLQEILVSHVTSKRCLLILDDVWDDMDDHTWNKLLAPMKYYSKKSNAILVTTRKLSCKYNWHS</sequence>
<keyword evidence="11" id="KW-0175">Coiled coil</keyword>
<organism evidence="14 15">
    <name type="scientific">Paspalum notatum var. saurae</name>
    <dbReference type="NCBI Taxonomy" id="547442"/>
    <lineage>
        <taxon>Eukaryota</taxon>
        <taxon>Viridiplantae</taxon>
        <taxon>Streptophyta</taxon>
        <taxon>Embryophyta</taxon>
        <taxon>Tracheophyta</taxon>
        <taxon>Spermatophyta</taxon>
        <taxon>Magnoliopsida</taxon>
        <taxon>Liliopsida</taxon>
        <taxon>Poales</taxon>
        <taxon>Poaceae</taxon>
        <taxon>PACMAD clade</taxon>
        <taxon>Panicoideae</taxon>
        <taxon>Andropogonodae</taxon>
        <taxon>Paspaleae</taxon>
        <taxon>Paspalinae</taxon>
        <taxon>Paspalum</taxon>
    </lineage>
</organism>
<feature type="domain" description="BED-type" evidence="13">
    <location>
        <begin position="161"/>
        <end position="220"/>
    </location>
</feature>
<evidence type="ECO:0000256" key="3">
    <source>
        <dbReference type="ARBA" id="ARBA00022723"/>
    </source>
</evidence>
<evidence type="ECO:0000313" key="14">
    <source>
        <dbReference type="EMBL" id="WVZ87180.1"/>
    </source>
</evidence>
<dbReference type="SMART" id="SM00614">
    <property type="entry name" value="ZnF_BED"/>
    <property type="match status" value="1"/>
</dbReference>
<dbReference type="Pfam" id="PF00931">
    <property type="entry name" value="NB-ARC"/>
    <property type="match status" value="1"/>
</dbReference>
<dbReference type="EMBL" id="CP144751">
    <property type="protein sequence ID" value="WVZ87180.1"/>
    <property type="molecule type" value="Genomic_DNA"/>
</dbReference>
<dbReference type="Gene3D" id="3.40.50.300">
    <property type="entry name" value="P-loop containing nucleotide triphosphate hydrolases"/>
    <property type="match status" value="1"/>
</dbReference>
<dbReference type="InterPro" id="IPR002182">
    <property type="entry name" value="NB-ARC"/>
</dbReference>
<dbReference type="PANTHER" id="PTHR36766:SF73">
    <property type="entry name" value="NB-ARC DOMAIN-CONTAINING PROTEIN"/>
    <property type="match status" value="1"/>
</dbReference>
<keyword evidence="6 10" id="KW-0863">Zinc-finger</keyword>
<evidence type="ECO:0000256" key="5">
    <source>
        <dbReference type="ARBA" id="ARBA00022741"/>
    </source>
</evidence>
<name>A0AAQ3U8F2_PASNO</name>
<evidence type="ECO:0000256" key="2">
    <source>
        <dbReference type="ARBA" id="ARBA00022614"/>
    </source>
</evidence>
<keyword evidence="15" id="KW-1185">Reference proteome</keyword>
<evidence type="ECO:0000256" key="8">
    <source>
        <dbReference type="ARBA" id="ARBA00022833"/>
    </source>
</evidence>
<keyword evidence="4" id="KW-0677">Repeat</keyword>
<dbReference type="InterPro" id="IPR036236">
    <property type="entry name" value="Znf_C2H2_sf"/>
</dbReference>
<dbReference type="AlphaFoldDB" id="A0AAQ3U8F2"/>
<dbReference type="PROSITE" id="PS50808">
    <property type="entry name" value="ZF_BED"/>
    <property type="match status" value="1"/>
</dbReference>
<keyword evidence="8" id="KW-0862">Zinc</keyword>
<keyword evidence="7" id="KW-0611">Plant defense</keyword>
<dbReference type="Proteomes" id="UP001341281">
    <property type="component" value="Chromosome 07"/>
</dbReference>
<gene>
    <name evidence="14" type="ORF">U9M48_033866</name>
</gene>
<dbReference type="PRINTS" id="PR00364">
    <property type="entry name" value="DISEASERSIST"/>
</dbReference>
<reference evidence="14 15" key="1">
    <citation type="submission" date="2024-02" db="EMBL/GenBank/DDBJ databases">
        <title>High-quality chromosome-scale genome assembly of Pensacola bahiagrass (Paspalum notatum Flugge var. saurae).</title>
        <authorList>
            <person name="Vega J.M."/>
            <person name="Podio M."/>
            <person name="Orjuela J."/>
            <person name="Siena L.A."/>
            <person name="Pessino S.C."/>
            <person name="Combes M.C."/>
            <person name="Mariac C."/>
            <person name="Albertini E."/>
            <person name="Pupilli F."/>
            <person name="Ortiz J.P.A."/>
            <person name="Leblanc O."/>
        </authorList>
    </citation>
    <scope>NUCLEOTIDE SEQUENCE [LARGE SCALE GENOMIC DNA]</scope>
    <source>
        <strain evidence="14">R1</strain>
        <tissue evidence="14">Leaf</tissue>
    </source>
</reference>
<evidence type="ECO:0000256" key="7">
    <source>
        <dbReference type="ARBA" id="ARBA00022821"/>
    </source>
</evidence>
<evidence type="ECO:0000259" key="13">
    <source>
        <dbReference type="PROSITE" id="PS50808"/>
    </source>
</evidence>
<feature type="region of interest" description="Disordered" evidence="12">
    <location>
        <begin position="215"/>
        <end position="248"/>
    </location>
</feature>
<accession>A0AAQ3U8F2</accession>
<keyword evidence="9" id="KW-0067">ATP-binding</keyword>
<protein>
    <recommendedName>
        <fullName evidence="13">BED-type domain-containing protein</fullName>
    </recommendedName>
</protein>
<keyword evidence="3" id="KW-0479">Metal-binding</keyword>
<dbReference type="SUPFAM" id="SSF57667">
    <property type="entry name" value="beta-beta-alpha zinc fingers"/>
    <property type="match status" value="1"/>
</dbReference>
<evidence type="ECO:0000256" key="9">
    <source>
        <dbReference type="ARBA" id="ARBA00022840"/>
    </source>
</evidence>